<evidence type="ECO:0000313" key="2">
    <source>
        <dbReference type="Proteomes" id="UP000192501"/>
    </source>
</evidence>
<dbReference type="AlphaFoldDB" id="A0A1X0QEK4"/>
<accession>A0A1X0QEK4</accession>
<proteinExistence type="predicted"/>
<dbReference type="EMBL" id="LTAI01000935">
    <property type="protein sequence ID" value="ORD98196.1"/>
    <property type="molecule type" value="Genomic_DNA"/>
</dbReference>
<protein>
    <submittedName>
        <fullName evidence="1">Uncharacterized protein</fullName>
    </submittedName>
</protein>
<gene>
    <name evidence="1" type="ORF">A0H76_159</name>
</gene>
<dbReference type="VEuPathDB" id="MicrosporidiaDB:A0H76_159"/>
<organism evidence="1 2">
    <name type="scientific">Hepatospora eriocheir</name>
    <dbReference type="NCBI Taxonomy" id="1081669"/>
    <lineage>
        <taxon>Eukaryota</taxon>
        <taxon>Fungi</taxon>
        <taxon>Fungi incertae sedis</taxon>
        <taxon>Microsporidia</taxon>
        <taxon>Hepatosporidae</taxon>
        <taxon>Hepatospora</taxon>
    </lineage>
</organism>
<name>A0A1X0QEK4_9MICR</name>
<dbReference type="Proteomes" id="UP000192501">
    <property type="component" value="Unassembled WGS sequence"/>
</dbReference>
<evidence type="ECO:0000313" key="1">
    <source>
        <dbReference type="EMBL" id="ORD98196.1"/>
    </source>
</evidence>
<comment type="caution">
    <text evidence="1">The sequence shown here is derived from an EMBL/GenBank/DDBJ whole genome shotgun (WGS) entry which is preliminary data.</text>
</comment>
<reference evidence="1 2" key="1">
    <citation type="journal article" date="2017" name="Environ. Microbiol.">
        <title>Decay of the glycolytic pathway and adaptation to intranuclear parasitism within Enterocytozoonidae microsporidia.</title>
        <authorList>
            <person name="Wiredu Boakye D."/>
            <person name="Jaroenlak P."/>
            <person name="Prachumwat A."/>
            <person name="Williams T.A."/>
            <person name="Bateman K.S."/>
            <person name="Itsathitphaisarn O."/>
            <person name="Sritunyalucksana K."/>
            <person name="Paszkiewicz K.H."/>
            <person name="Moore K.A."/>
            <person name="Stentiford G.D."/>
            <person name="Williams B.A."/>
        </authorList>
    </citation>
    <scope>NUCLEOTIDE SEQUENCE [LARGE SCALE GENOMIC DNA]</scope>
    <source>
        <strain evidence="2">canceri</strain>
    </source>
</reference>
<sequence length="71" mass="8427">MKYKSSTQKDVLIYVKISDRAIIDPIPIKPFYFLDFADRYLHPANLKNSYNLVISSFIRKAVQVNLEYSYY</sequence>